<dbReference type="EMBL" id="JANBVN010000132">
    <property type="protein sequence ID" value="KAJ9139301.1"/>
    <property type="molecule type" value="Genomic_DNA"/>
</dbReference>
<protein>
    <submittedName>
        <fullName evidence="2">Uncharacterized protein</fullName>
    </submittedName>
</protein>
<dbReference type="AlphaFoldDB" id="A0AA38RS35"/>
<gene>
    <name evidence="2" type="ORF">NKR19_g7493</name>
</gene>
<accession>A0AA38RS35</accession>
<reference evidence="2" key="1">
    <citation type="submission" date="2022-07" db="EMBL/GenBank/DDBJ databases">
        <title>Fungi with potential for degradation of polypropylene.</title>
        <authorList>
            <person name="Gostincar C."/>
        </authorList>
    </citation>
    <scope>NUCLEOTIDE SEQUENCE</scope>
    <source>
        <strain evidence="2">EXF-13287</strain>
    </source>
</reference>
<sequence>MSPPGQDQHQPTTSSSKNTMTAEPRSLGDDRTAAPMAVHISTAAFQTEEFKSLSAEEQLAQLESARVRVRGLLVDSLPVKPRPLTTATRKEMRRRTRRVEAWLTETIPAIEATAAMRPFHRRVDVKGVEDAVGELVLAGGEEHGAVSSRGEEGFEDVDLSSEEPDESFDVVDGADALLGEDYCRVESDEACEDDDCGGGYDAVPEVYENCHQPRGSNKVSEDKGGEKTGGIGRQVTEIQDGTASRQIYRRRPEGVTPCVDCVRSDRGAQPPLRAGIDLVVIDEVIATTSAGGRIGLNVMSVEDVPEAYERFEKRPETNVLRLPWHNVAGSAE</sequence>
<comment type="caution">
    <text evidence="2">The sequence shown here is derived from an EMBL/GenBank/DDBJ whole genome shotgun (WGS) entry which is preliminary data.</text>
</comment>
<evidence type="ECO:0000313" key="3">
    <source>
        <dbReference type="Proteomes" id="UP001174691"/>
    </source>
</evidence>
<feature type="region of interest" description="Disordered" evidence="1">
    <location>
        <begin position="1"/>
        <end position="33"/>
    </location>
</feature>
<proteinExistence type="predicted"/>
<dbReference type="Proteomes" id="UP001174691">
    <property type="component" value="Unassembled WGS sequence"/>
</dbReference>
<keyword evidence="3" id="KW-1185">Reference proteome</keyword>
<feature type="region of interest" description="Disordered" evidence="1">
    <location>
        <begin position="211"/>
        <end position="230"/>
    </location>
</feature>
<evidence type="ECO:0000256" key="1">
    <source>
        <dbReference type="SAM" id="MobiDB-lite"/>
    </source>
</evidence>
<feature type="compositionally biased region" description="Polar residues" evidence="1">
    <location>
        <begin position="1"/>
        <end position="21"/>
    </location>
</feature>
<organism evidence="2 3">
    <name type="scientific">Coniochaeta hoffmannii</name>
    <dbReference type="NCBI Taxonomy" id="91930"/>
    <lineage>
        <taxon>Eukaryota</taxon>
        <taxon>Fungi</taxon>
        <taxon>Dikarya</taxon>
        <taxon>Ascomycota</taxon>
        <taxon>Pezizomycotina</taxon>
        <taxon>Sordariomycetes</taxon>
        <taxon>Sordariomycetidae</taxon>
        <taxon>Coniochaetales</taxon>
        <taxon>Coniochaetaceae</taxon>
        <taxon>Coniochaeta</taxon>
    </lineage>
</organism>
<name>A0AA38RS35_9PEZI</name>
<evidence type="ECO:0000313" key="2">
    <source>
        <dbReference type="EMBL" id="KAJ9139301.1"/>
    </source>
</evidence>